<dbReference type="PANTHER" id="PTHR24148">
    <property type="entry name" value="ANKYRIN REPEAT DOMAIN-CONTAINING PROTEIN 39 HOMOLOG-RELATED"/>
    <property type="match status" value="1"/>
</dbReference>
<feature type="domain" description="Heterokaryon incompatibility" evidence="2">
    <location>
        <begin position="90"/>
        <end position="209"/>
    </location>
</feature>
<dbReference type="Proteomes" id="UP001174694">
    <property type="component" value="Unassembled WGS sequence"/>
</dbReference>
<reference evidence="3" key="1">
    <citation type="submission" date="2022-07" db="EMBL/GenBank/DDBJ databases">
        <title>Fungi with potential for degradation of polypropylene.</title>
        <authorList>
            <person name="Gostincar C."/>
        </authorList>
    </citation>
    <scope>NUCLEOTIDE SEQUENCE</scope>
    <source>
        <strain evidence="3">EXF-13308</strain>
    </source>
</reference>
<proteinExistence type="predicted"/>
<evidence type="ECO:0000313" key="4">
    <source>
        <dbReference type="Proteomes" id="UP001174694"/>
    </source>
</evidence>
<dbReference type="PANTHER" id="PTHR24148:SF73">
    <property type="entry name" value="HET DOMAIN PROTEIN (AFU_ORTHOLOGUE AFUA_8G01020)"/>
    <property type="match status" value="1"/>
</dbReference>
<gene>
    <name evidence="3" type="ORF">NKR23_g4681</name>
</gene>
<feature type="region of interest" description="Disordered" evidence="1">
    <location>
        <begin position="19"/>
        <end position="39"/>
    </location>
</feature>
<evidence type="ECO:0000313" key="3">
    <source>
        <dbReference type="EMBL" id="KAJ9148999.1"/>
    </source>
</evidence>
<comment type="caution">
    <text evidence="3">The sequence shown here is derived from an EMBL/GenBank/DDBJ whole genome shotgun (WGS) entry which is preliminary data.</text>
</comment>
<sequence length="798" mass="89587">MDNTTYADRTASLYEADEGISLSLHPSPKEQPSTDPHPIKTVANDYSQYQPLNPDKQEIRVIILHPAEDPTSPIECSLVETSLVEDSPQYEALSYCWGDFGKTRTIRIRHLDGNIRLRRAGLSDNGITVPPRSKHSAWWFQREFHVTETLFTALVEFRLAHQVRYIWADAICINQGDVEERSQQVGFMRTVYETAVSVLVWLPGPESSEFNGIGFLGDLLTLTKIFACKAGLSLETLFLETCRSAEKLRSFWEDLFASTVASDADVAWDEDSILEWLLSGVPESDHIVPPQRRDDLNLHTPGARDFAIHFLQSVRRRAPAAIEMISDFWKLDSYLSENPWFWRVWVLQEVGSNENVTLCRGGEQVPWESIAAAEFFRYSFRAAVDFARNWSIPFAWFRVTSGRHRERMPLLDMIGLSSAFLATDPRDTLFAVLGLMIEFAPMTALPYSVAPDYSKTKRQVFTDFTSWVISHTKSLEILSFASHCYKRNDAHGLDLPTWVPDFSGQLPMLERTIGLYSRYTACGNSEVKRHPCEGADIICLEGRNVEVVSAVIAVDVRTDSDWDLVCLDEKGSETPAIPRLWQLLRSELLSMPGEPGMSSLLRADGQTHSAAFENFIRCLICATFTEGEYDGDKLIRKYQNVQDALESHLADWLEMDPDLGGFGPAEKDFVHRLGLQGQSQDRNIFRSVAGYSLLNRRFFVTSSGSFGLGFVGIEQGDLVVLLDGGPTPYILRQKSFPRQGEGPGEALGASTCEFMGECYLDGYMEALHGGGTEVEFRGCGQPDGQQAGPKQGHVFRII</sequence>
<accession>A0AA38VFN0</accession>
<dbReference type="EMBL" id="JANBVO010000011">
    <property type="protein sequence ID" value="KAJ9148999.1"/>
    <property type="molecule type" value="Genomic_DNA"/>
</dbReference>
<dbReference type="Pfam" id="PF06985">
    <property type="entry name" value="HET"/>
    <property type="match status" value="1"/>
</dbReference>
<keyword evidence="4" id="KW-1185">Reference proteome</keyword>
<evidence type="ECO:0000256" key="1">
    <source>
        <dbReference type="SAM" id="MobiDB-lite"/>
    </source>
</evidence>
<protein>
    <recommendedName>
        <fullName evidence="2">Heterokaryon incompatibility domain-containing protein</fullName>
    </recommendedName>
</protein>
<name>A0AA38VFN0_9PEZI</name>
<dbReference type="AlphaFoldDB" id="A0AA38VFN0"/>
<organism evidence="3 4">
    <name type="scientific">Pleurostoma richardsiae</name>
    <dbReference type="NCBI Taxonomy" id="41990"/>
    <lineage>
        <taxon>Eukaryota</taxon>
        <taxon>Fungi</taxon>
        <taxon>Dikarya</taxon>
        <taxon>Ascomycota</taxon>
        <taxon>Pezizomycotina</taxon>
        <taxon>Sordariomycetes</taxon>
        <taxon>Sordariomycetidae</taxon>
        <taxon>Calosphaeriales</taxon>
        <taxon>Pleurostomataceae</taxon>
        <taxon>Pleurostoma</taxon>
    </lineage>
</organism>
<dbReference type="InterPro" id="IPR052895">
    <property type="entry name" value="HetReg/Transcr_Mod"/>
</dbReference>
<dbReference type="InterPro" id="IPR010730">
    <property type="entry name" value="HET"/>
</dbReference>
<evidence type="ECO:0000259" key="2">
    <source>
        <dbReference type="Pfam" id="PF06985"/>
    </source>
</evidence>